<protein>
    <submittedName>
        <fullName evidence="4">ComEA family DNA-binding protein</fullName>
    </submittedName>
</protein>
<sequence length="258" mass="26230">MKPSHREAPDETRAEIARRRLAQLAASFDAELPPPEEEPARVRPRVEVPHVRALAAVAVAASVLLAWWLLSGRPESSGPVAPLAFSSSASPGPPGSAGTASPSGAQGSATSAPAAEVVVDVAGKVRRPGIVTVPRGSRVYQAIEAAGGVRGEVDTTSLNLARELTDGEQILVGLEPVDLGAAGVAPGTGGTGATGAKVNLNTATAEQLDTLPGVGPVTAQAILGWREENGRFSSVDDLLDVKGIGEATLAELRDLVVV</sequence>
<evidence type="ECO:0000256" key="2">
    <source>
        <dbReference type="SAM" id="Phobius"/>
    </source>
</evidence>
<dbReference type="PANTHER" id="PTHR21180">
    <property type="entry name" value="ENDONUCLEASE/EXONUCLEASE/PHOSPHATASE FAMILY DOMAIN-CONTAINING PROTEIN 1"/>
    <property type="match status" value="1"/>
</dbReference>
<proteinExistence type="predicted"/>
<accession>A0A5Q2MGN8</accession>
<dbReference type="Pfam" id="PF12836">
    <property type="entry name" value="HHH_3"/>
    <property type="match status" value="1"/>
</dbReference>
<dbReference type="GO" id="GO:0015627">
    <property type="term" value="C:type II protein secretion system complex"/>
    <property type="evidence" value="ECO:0007669"/>
    <property type="project" value="TreeGrafter"/>
</dbReference>
<organism evidence="4 5">
    <name type="scientific">Aeromicrobium yanjiei</name>
    <dbReference type="NCBI Taxonomy" id="2662028"/>
    <lineage>
        <taxon>Bacteria</taxon>
        <taxon>Bacillati</taxon>
        <taxon>Actinomycetota</taxon>
        <taxon>Actinomycetes</taxon>
        <taxon>Propionibacteriales</taxon>
        <taxon>Nocardioidaceae</taxon>
        <taxon>Aeromicrobium</taxon>
    </lineage>
</organism>
<dbReference type="Pfam" id="PF10531">
    <property type="entry name" value="SLBB"/>
    <property type="match status" value="1"/>
</dbReference>
<feature type="compositionally biased region" description="Low complexity" evidence="1">
    <location>
        <begin position="84"/>
        <end position="111"/>
    </location>
</feature>
<dbReference type="KEGG" id="aef:GEV26_05580"/>
<reference evidence="4 5" key="1">
    <citation type="submission" date="2019-11" db="EMBL/GenBank/DDBJ databases">
        <authorList>
            <person name="Li J."/>
        </authorList>
    </citation>
    <scope>NUCLEOTIDE SEQUENCE [LARGE SCALE GENOMIC DNA]</scope>
    <source>
        <strain evidence="4 5">MF47</strain>
    </source>
</reference>
<dbReference type="PANTHER" id="PTHR21180:SF32">
    <property type="entry name" value="ENDONUCLEASE_EXONUCLEASE_PHOSPHATASE FAMILY DOMAIN-CONTAINING PROTEIN 1"/>
    <property type="match status" value="1"/>
</dbReference>
<dbReference type="Gene3D" id="3.10.560.10">
    <property type="entry name" value="Outer membrane lipoprotein wza domain like"/>
    <property type="match status" value="1"/>
</dbReference>
<feature type="region of interest" description="Disordered" evidence="1">
    <location>
        <begin position="79"/>
        <end position="111"/>
    </location>
</feature>
<evidence type="ECO:0000259" key="3">
    <source>
        <dbReference type="SMART" id="SM00278"/>
    </source>
</evidence>
<keyword evidence="2" id="KW-0812">Transmembrane</keyword>
<dbReference type="RefSeq" id="WP_153652142.1">
    <property type="nucleotide sequence ID" value="NZ_CP045737.1"/>
</dbReference>
<dbReference type="InterPro" id="IPR019554">
    <property type="entry name" value="Soluble_ligand-bd"/>
</dbReference>
<feature type="compositionally biased region" description="Basic and acidic residues" evidence="1">
    <location>
        <begin position="1"/>
        <end position="18"/>
    </location>
</feature>
<dbReference type="GO" id="GO:0015628">
    <property type="term" value="P:protein secretion by the type II secretion system"/>
    <property type="evidence" value="ECO:0007669"/>
    <property type="project" value="TreeGrafter"/>
</dbReference>
<dbReference type="EMBL" id="CP045737">
    <property type="protein sequence ID" value="QGG40871.1"/>
    <property type="molecule type" value="Genomic_DNA"/>
</dbReference>
<dbReference type="GO" id="GO:0003677">
    <property type="term" value="F:DNA binding"/>
    <property type="evidence" value="ECO:0007669"/>
    <property type="project" value="UniProtKB-KW"/>
</dbReference>
<keyword evidence="5" id="KW-1185">Reference proteome</keyword>
<keyword evidence="2" id="KW-1133">Transmembrane helix</keyword>
<feature type="domain" description="Helix-hairpin-helix DNA-binding motif class 1" evidence="3">
    <location>
        <begin position="206"/>
        <end position="225"/>
    </location>
</feature>
<evidence type="ECO:0000313" key="4">
    <source>
        <dbReference type="EMBL" id="QGG40871.1"/>
    </source>
</evidence>
<dbReference type="AlphaFoldDB" id="A0A5Q2MGN8"/>
<feature type="region of interest" description="Disordered" evidence="1">
    <location>
        <begin position="1"/>
        <end position="20"/>
    </location>
</feature>
<dbReference type="GO" id="GO:0006281">
    <property type="term" value="P:DNA repair"/>
    <property type="evidence" value="ECO:0007669"/>
    <property type="project" value="InterPro"/>
</dbReference>
<dbReference type="InterPro" id="IPR010994">
    <property type="entry name" value="RuvA_2-like"/>
</dbReference>
<evidence type="ECO:0000313" key="5">
    <source>
        <dbReference type="Proteomes" id="UP000392064"/>
    </source>
</evidence>
<keyword evidence="2" id="KW-0472">Membrane</keyword>
<dbReference type="Proteomes" id="UP000392064">
    <property type="component" value="Chromosome"/>
</dbReference>
<dbReference type="InterPro" id="IPR004509">
    <property type="entry name" value="Competence_ComEA_HhH"/>
</dbReference>
<name>A0A5Q2MGN8_9ACTN</name>
<dbReference type="NCBIfam" id="TIGR00426">
    <property type="entry name" value="competence protein ComEA helix-hairpin-helix repeat region"/>
    <property type="match status" value="1"/>
</dbReference>
<dbReference type="Gene3D" id="1.10.150.320">
    <property type="entry name" value="Photosystem II 12 kDa extrinsic protein"/>
    <property type="match status" value="1"/>
</dbReference>
<dbReference type="InterPro" id="IPR051675">
    <property type="entry name" value="Endo/Exo/Phosphatase_dom_1"/>
</dbReference>
<feature type="transmembrane region" description="Helical" evidence="2">
    <location>
        <begin position="51"/>
        <end position="70"/>
    </location>
</feature>
<feature type="domain" description="Helix-hairpin-helix DNA-binding motif class 1" evidence="3">
    <location>
        <begin position="236"/>
        <end position="255"/>
    </location>
</feature>
<dbReference type="SUPFAM" id="SSF47781">
    <property type="entry name" value="RuvA domain 2-like"/>
    <property type="match status" value="1"/>
</dbReference>
<dbReference type="InterPro" id="IPR003583">
    <property type="entry name" value="Hlx-hairpin-Hlx_DNA-bd_motif"/>
</dbReference>
<keyword evidence="4" id="KW-0238">DNA-binding</keyword>
<gene>
    <name evidence="4" type="ORF">GEV26_05580</name>
</gene>
<evidence type="ECO:0000256" key="1">
    <source>
        <dbReference type="SAM" id="MobiDB-lite"/>
    </source>
</evidence>
<dbReference type="SMART" id="SM00278">
    <property type="entry name" value="HhH1"/>
    <property type="match status" value="2"/>
</dbReference>